<dbReference type="CDD" id="cd00112">
    <property type="entry name" value="LDLa"/>
    <property type="match status" value="4"/>
</dbReference>
<dbReference type="FunFam" id="2.60.120.290:FF:000005">
    <property type="entry name" value="Procollagen C-endopeptidase enhancer 1"/>
    <property type="match status" value="1"/>
</dbReference>
<feature type="disulfide bond" evidence="11">
    <location>
        <begin position="500"/>
        <end position="515"/>
    </location>
</feature>
<keyword evidence="7 13" id="KW-1133">Transmembrane helix</keyword>
<evidence type="ECO:0000256" key="3">
    <source>
        <dbReference type="ARBA" id="ARBA00022692"/>
    </source>
</evidence>
<dbReference type="SUPFAM" id="SSF49854">
    <property type="entry name" value="Spermadhesin, CUB domain"/>
    <property type="match status" value="2"/>
</dbReference>
<dbReference type="Pfam" id="PF00057">
    <property type="entry name" value="Ldl_recept_a"/>
    <property type="match status" value="4"/>
</dbReference>
<feature type="active site" description="Charge relay system" evidence="10">
    <location>
        <position position="831"/>
    </location>
</feature>
<dbReference type="FunFam" id="4.10.400.10:FF:000119">
    <property type="entry name" value="Suppressor of tumorigenicity 14 protein homolog"/>
    <property type="match status" value="1"/>
</dbReference>
<evidence type="ECO:0000313" key="17">
    <source>
        <dbReference type="EMBL" id="KAL2095701.1"/>
    </source>
</evidence>
<feature type="disulfide bond" evidence="11">
    <location>
        <begin position="517"/>
        <end position="529"/>
    </location>
</feature>
<dbReference type="PROSITE" id="PS01209">
    <property type="entry name" value="LDLRA_1"/>
    <property type="match status" value="1"/>
</dbReference>
<dbReference type="EMBL" id="JBHFQA010000007">
    <property type="protein sequence ID" value="KAL2095701.1"/>
    <property type="molecule type" value="Genomic_DNA"/>
</dbReference>
<dbReference type="PRINTS" id="PR00261">
    <property type="entry name" value="LDLRECEPTOR"/>
</dbReference>
<evidence type="ECO:0000313" key="18">
    <source>
        <dbReference type="Proteomes" id="UP001591681"/>
    </source>
</evidence>
<dbReference type="SUPFAM" id="SSF57424">
    <property type="entry name" value="LDL receptor-like module"/>
    <property type="match status" value="4"/>
</dbReference>
<proteinExistence type="predicted"/>
<evidence type="ECO:0000259" key="14">
    <source>
        <dbReference type="PROSITE" id="PS01180"/>
    </source>
</evidence>
<sequence>MCISLLPFSCKSCLPPLDELEFVIPLCWSFFAIINGWPHASPCLPQEHDWDPSVQFLPAADSKKLEKKKGLGKVGAVIGLLIFFLVISLMTGLLVWHFHFRKVVKIKKMYTGSMRITNQVFQDVYENPNSTEFKTLAKQVAVELKDIYSKTPQLSKYYIDSTIQAFSEGSVIAYYTSEFHVPSGHEDSVDRAMSSMDQLVHKQQERRRTGKLNSDKSVGDLVFDNVMTAELDTRLFGTSRTYRYYQHTRSNHIAILESPGFPNYPYPPNTMVQWQLRADRGYVIKIDFDTFNLEENCKNDFVKMYDSLVAIESRVMDEICGYYSPNDHLTYVSSGNVMLVTFVSNEARDYPGFRAHVSQVSTSSRAMQCGGTLSGNSGTFKSPNYPDHYPPFTTCVWTIQVPPGKHVKVTFDKFLISEPGQDGNTCTKDYVKINEKKLCGEFSNVVETAETNQLTVVFSSDASYVDRGFTATYEAFEPKDPCPKQFMCANSNCIDQKLKCDGWNDCGDNSDEGDCKCDASQISCRNGMCKPKFWLCDGVNDCGDNTDEQNCGFCSKGQFTCSNNKCVSEKQKCDGRDDCGDGSDEGHCQRSNAVMCTQYTYQCKNRMCVSKINPECDDIVDCTDGSDEQNCECGKQPYKTSRIVGGQDASQGEFPWQVSLHIKGSSHVCGASIISDRWLVTAAHCVQDDAKTRYSQPGTWDVYLGLHEQRDKSKAVKRGLKRIISHPSYNSYTFDFDIALMELDSPVTFSSTITPICLPSSSYVFPVAKSVWITGWGATREGGYGPNVLQKAEVRIINSTVCNELMGGQLTSRMMCAGVLAGGVDACQGDSGGPLSSLSVPGSRMFLAGVVSWGDGCARRNKPGIYTTVTKLRGWIAEKTQV</sequence>
<evidence type="ECO:0000256" key="1">
    <source>
        <dbReference type="ARBA" id="ARBA00004606"/>
    </source>
</evidence>
<evidence type="ECO:0000256" key="10">
    <source>
        <dbReference type="PIRSR" id="PIRSR036370-1"/>
    </source>
</evidence>
<keyword evidence="18" id="KW-1185">Reference proteome</keyword>
<dbReference type="CDD" id="cd00041">
    <property type="entry name" value="CUB"/>
    <property type="match status" value="2"/>
</dbReference>
<dbReference type="InterPro" id="IPR000859">
    <property type="entry name" value="CUB_dom"/>
</dbReference>
<dbReference type="Gene3D" id="4.10.400.10">
    <property type="entry name" value="Low-density Lipoprotein Receptor"/>
    <property type="match status" value="4"/>
</dbReference>
<feature type="disulfide bond" evidence="11">
    <location>
        <begin position="554"/>
        <end position="566"/>
    </location>
</feature>
<dbReference type="PROSITE" id="PS50024">
    <property type="entry name" value="SEA"/>
    <property type="match status" value="1"/>
</dbReference>
<evidence type="ECO:0000259" key="16">
    <source>
        <dbReference type="PROSITE" id="PS50240"/>
    </source>
</evidence>
<feature type="active site" description="Charge relay system" evidence="10">
    <location>
        <position position="684"/>
    </location>
</feature>
<dbReference type="InterPro" id="IPR033116">
    <property type="entry name" value="TRYPSIN_SER"/>
</dbReference>
<dbReference type="Gene3D" id="3.30.70.960">
    <property type="entry name" value="SEA domain"/>
    <property type="match status" value="1"/>
</dbReference>
<dbReference type="SMART" id="SM00042">
    <property type="entry name" value="CUB"/>
    <property type="match status" value="2"/>
</dbReference>
<dbReference type="SUPFAM" id="SSF82671">
    <property type="entry name" value="SEA domain"/>
    <property type="match status" value="1"/>
</dbReference>
<feature type="transmembrane region" description="Helical" evidence="13">
    <location>
        <begin position="74"/>
        <end position="98"/>
    </location>
</feature>
<evidence type="ECO:0000256" key="4">
    <source>
        <dbReference type="ARBA" id="ARBA00022801"/>
    </source>
</evidence>
<dbReference type="InterPro" id="IPR018114">
    <property type="entry name" value="TRYPSIN_HIS"/>
</dbReference>
<dbReference type="AlphaFoldDB" id="A0ABD1K9I1"/>
<keyword evidence="8 13" id="KW-0472">Membrane</keyword>
<dbReference type="Gene3D" id="2.60.120.290">
    <property type="entry name" value="Spermadhesin, CUB domain"/>
    <property type="match status" value="2"/>
</dbReference>
<dbReference type="PROSITE" id="PS00135">
    <property type="entry name" value="TRYPSIN_SER"/>
    <property type="match status" value="1"/>
</dbReference>
<evidence type="ECO:0000259" key="15">
    <source>
        <dbReference type="PROSITE" id="PS50024"/>
    </source>
</evidence>
<dbReference type="InterPro" id="IPR017051">
    <property type="entry name" value="Peptidase_S1A_matripase"/>
</dbReference>
<dbReference type="PROSITE" id="PS50240">
    <property type="entry name" value="TRYPSIN_DOM"/>
    <property type="match status" value="1"/>
</dbReference>
<dbReference type="InterPro" id="IPR001254">
    <property type="entry name" value="Trypsin_dom"/>
</dbReference>
<dbReference type="GO" id="GO:0016020">
    <property type="term" value="C:membrane"/>
    <property type="evidence" value="ECO:0007669"/>
    <property type="project" value="UniProtKB-SubCell"/>
</dbReference>
<feature type="domain" description="SEA" evidence="15">
    <location>
        <begin position="106"/>
        <end position="225"/>
    </location>
</feature>
<feature type="disulfide bond" evidence="11">
    <location>
        <begin position="488"/>
        <end position="506"/>
    </location>
</feature>
<dbReference type="InterPro" id="IPR009003">
    <property type="entry name" value="Peptidase_S1_PA"/>
</dbReference>
<evidence type="ECO:0000256" key="11">
    <source>
        <dbReference type="PROSITE-ProRule" id="PRU00124"/>
    </source>
</evidence>
<feature type="active site" description="Charge relay system" evidence="10">
    <location>
        <position position="737"/>
    </location>
</feature>
<evidence type="ECO:0008006" key="19">
    <source>
        <dbReference type="Google" id="ProtNLM"/>
    </source>
</evidence>
<dbReference type="SMART" id="SM00020">
    <property type="entry name" value="Tryp_SPc"/>
    <property type="match status" value="1"/>
</dbReference>
<evidence type="ECO:0000256" key="5">
    <source>
        <dbReference type="ARBA" id="ARBA00022825"/>
    </source>
</evidence>
<evidence type="ECO:0000256" key="9">
    <source>
        <dbReference type="ARBA" id="ARBA00023157"/>
    </source>
</evidence>
<dbReference type="InterPro" id="IPR000082">
    <property type="entry name" value="SEA_dom"/>
</dbReference>
<evidence type="ECO:0000256" key="7">
    <source>
        <dbReference type="ARBA" id="ARBA00022989"/>
    </source>
</evidence>
<dbReference type="Pfam" id="PF01390">
    <property type="entry name" value="SEA"/>
    <property type="match status" value="1"/>
</dbReference>
<dbReference type="PROSITE" id="PS50068">
    <property type="entry name" value="LDLRA_2"/>
    <property type="match status" value="4"/>
</dbReference>
<keyword evidence="4 12" id="KW-0378">Hydrolase</keyword>
<comment type="caution">
    <text evidence="11">Lacks conserved residue(s) required for the propagation of feature annotation.</text>
</comment>
<dbReference type="InterPro" id="IPR043504">
    <property type="entry name" value="Peptidase_S1_PA_chymotrypsin"/>
</dbReference>
<gene>
    <name evidence="17" type="ORF">ACEWY4_007849</name>
</gene>
<dbReference type="PIRSF" id="PIRSF036370">
    <property type="entry name" value="ST14"/>
    <property type="match status" value="1"/>
</dbReference>
<dbReference type="InterPro" id="IPR023415">
    <property type="entry name" value="LDLR_class-A_CS"/>
</dbReference>
<protein>
    <recommendedName>
        <fullName evidence="19">Suppressor of tumorigenicity 14 protein homolog</fullName>
    </recommendedName>
</protein>
<feature type="disulfide bond" evidence="11">
    <location>
        <begin position="561"/>
        <end position="579"/>
    </location>
</feature>
<dbReference type="InterPro" id="IPR036055">
    <property type="entry name" value="LDL_receptor-like_sf"/>
</dbReference>
<feature type="disulfide bond" evidence="11">
    <location>
        <begin position="616"/>
        <end position="631"/>
    </location>
</feature>
<dbReference type="GO" id="GO:0008236">
    <property type="term" value="F:serine-type peptidase activity"/>
    <property type="evidence" value="ECO:0007669"/>
    <property type="project" value="UniProtKB-KW"/>
</dbReference>
<dbReference type="SMART" id="SM00192">
    <property type="entry name" value="LDLa"/>
    <property type="match status" value="4"/>
</dbReference>
<dbReference type="GO" id="GO:0006508">
    <property type="term" value="P:proteolysis"/>
    <property type="evidence" value="ECO:0007669"/>
    <property type="project" value="UniProtKB-KW"/>
</dbReference>
<keyword evidence="5 12" id="KW-0720">Serine protease</keyword>
<dbReference type="CDD" id="cd00190">
    <property type="entry name" value="Tryp_SPc"/>
    <property type="match status" value="1"/>
</dbReference>
<comment type="caution">
    <text evidence="17">The sequence shown here is derived from an EMBL/GenBank/DDBJ whole genome shotgun (WGS) entry which is preliminary data.</text>
</comment>
<dbReference type="InterPro" id="IPR035914">
    <property type="entry name" value="Sperma_CUB_dom_sf"/>
</dbReference>
<dbReference type="PANTHER" id="PTHR24252">
    <property type="entry name" value="ACROSIN-RELATED"/>
    <property type="match status" value="1"/>
</dbReference>
<accession>A0ABD1K9I1</accession>
<dbReference type="FunFam" id="2.40.10.10:FF:000003">
    <property type="entry name" value="Transmembrane serine protease 3"/>
    <property type="match status" value="1"/>
</dbReference>
<keyword evidence="2 12" id="KW-0645">Protease</keyword>
<evidence type="ECO:0000256" key="2">
    <source>
        <dbReference type="ARBA" id="ARBA00022670"/>
    </source>
</evidence>
<feature type="disulfide bond" evidence="11">
    <location>
        <begin position="573"/>
        <end position="588"/>
    </location>
</feature>
<keyword evidence="3 13" id="KW-0812">Transmembrane</keyword>
<feature type="domain" description="CUB" evidence="14">
    <location>
        <begin position="238"/>
        <end position="360"/>
    </location>
</feature>
<organism evidence="17 18">
    <name type="scientific">Coilia grayii</name>
    <name type="common">Gray's grenadier anchovy</name>
    <dbReference type="NCBI Taxonomy" id="363190"/>
    <lineage>
        <taxon>Eukaryota</taxon>
        <taxon>Metazoa</taxon>
        <taxon>Chordata</taxon>
        <taxon>Craniata</taxon>
        <taxon>Vertebrata</taxon>
        <taxon>Euteleostomi</taxon>
        <taxon>Actinopterygii</taxon>
        <taxon>Neopterygii</taxon>
        <taxon>Teleostei</taxon>
        <taxon>Clupei</taxon>
        <taxon>Clupeiformes</taxon>
        <taxon>Clupeoidei</taxon>
        <taxon>Engraulidae</taxon>
        <taxon>Coilinae</taxon>
        <taxon>Coilia</taxon>
    </lineage>
</organism>
<keyword evidence="6" id="KW-0735">Signal-anchor</keyword>
<dbReference type="Gene3D" id="2.40.10.10">
    <property type="entry name" value="Trypsin-like serine proteases"/>
    <property type="match status" value="2"/>
</dbReference>
<dbReference type="InterPro" id="IPR002172">
    <property type="entry name" value="LDrepeatLR_classA_rpt"/>
</dbReference>
<dbReference type="PROSITE" id="PS01180">
    <property type="entry name" value="CUB"/>
    <property type="match status" value="2"/>
</dbReference>
<feature type="disulfide bond" evidence="11">
    <location>
        <begin position="596"/>
        <end position="608"/>
    </location>
</feature>
<keyword evidence="9 11" id="KW-1015">Disulfide bond</keyword>
<reference evidence="17 18" key="1">
    <citation type="submission" date="2024-09" db="EMBL/GenBank/DDBJ databases">
        <title>A chromosome-level genome assembly of Gray's grenadier anchovy, Coilia grayii.</title>
        <authorList>
            <person name="Fu Z."/>
        </authorList>
    </citation>
    <scope>NUCLEOTIDE SEQUENCE [LARGE SCALE GENOMIC DNA]</scope>
    <source>
        <strain evidence="17">G4</strain>
        <tissue evidence="17">Muscle</tissue>
    </source>
</reference>
<dbReference type="GO" id="GO:0009566">
    <property type="term" value="P:fertilization"/>
    <property type="evidence" value="ECO:0007669"/>
    <property type="project" value="UniProtKB-ARBA"/>
</dbReference>
<dbReference type="PROSITE" id="PS00134">
    <property type="entry name" value="TRYPSIN_HIS"/>
    <property type="match status" value="1"/>
</dbReference>
<evidence type="ECO:0000256" key="13">
    <source>
        <dbReference type="SAM" id="Phobius"/>
    </source>
</evidence>
<dbReference type="Pfam" id="PF00431">
    <property type="entry name" value="CUB"/>
    <property type="match status" value="2"/>
</dbReference>
<dbReference type="SUPFAM" id="SSF50494">
    <property type="entry name" value="Trypsin-like serine proteases"/>
    <property type="match status" value="1"/>
</dbReference>
<dbReference type="Pfam" id="PF00089">
    <property type="entry name" value="Trypsin"/>
    <property type="match status" value="1"/>
</dbReference>
<feature type="domain" description="CUB" evidence="14">
    <location>
        <begin position="369"/>
        <end position="476"/>
    </location>
</feature>
<evidence type="ECO:0000256" key="12">
    <source>
        <dbReference type="RuleBase" id="RU363034"/>
    </source>
</evidence>
<dbReference type="InterPro" id="IPR036364">
    <property type="entry name" value="SEA_dom_sf"/>
</dbReference>
<feature type="disulfide bond" evidence="11">
    <location>
        <begin position="524"/>
        <end position="542"/>
    </location>
</feature>
<evidence type="ECO:0000256" key="6">
    <source>
        <dbReference type="ARBA" id="ARBA00022968"/>
    </source>
</evidence>
<evidence type="ECO:0000256" key="8">
    <source>
        <dbReference type="ARBA" id="ARBA00023136"/>
    </source>
</evidence>
<feature type="disulfide bond" evidence="11">
    <location>
        <begin position="536"/>
        <end position="551"/>
    </location>
</feature>
<dbReference type="PANTHER" id="PTHR24252:SF17">
    <property type="entry name" value="SUPPRESSOR OF TUMORIGENICITY 14 PROTEIN HOMOLOG-RELATED"/>
    <property type="match status" value="1"/>
</dbReference>
<dbReference type="Proteomes" id="UP001591681">
    <property type="component" value="Unassembled WGS sequence"/>
</dbReference>
<feature type="domain" description="Peptidase S1" evidence="16">
    <location>
        <begin position="643"/>
        <end position="881"/>
    </location>
</feature>
<comment type="subcellular location">
    <subcellularLocation>
        <location evidence="1">Membrane</location>
        <topology evidence="1">Single-pass type II membrane protein</topology>
    </subcellularLocation>
</comment>
<name>A0ABD1K9I1_9TELE</name>